<dbReference type="RefSeq" id="WP_332908414.1">
    <property type="nucleotide sequence ID" value="NZ_JAELUP010000004.1"/>
</dbReference>
<accession>A0A934MJM1</accession>
<feature type="domain" description="Atrophied bacterial Ig" evidence="1">
    <location>
        <begin position="94"/>
        <end position="181"/>
    </location>
</feature>
<keyword evidence="3" id="KW-1185">Reference proteome</keyword>
<feature type="domain" description="Atrophied bacterial Ig" evidence="1">
    <location>
        <begin position="1"/>
        <end position="84"/>
    </location>
</feature>
<reference evidence="2" key="1">
    <citation type="submission" date="2020-12" db="EMBL/GenBank/DDBJ databases">
        <authorList>
            <person name="Huq M.A."/>
        </authorList>
    </citation>
    <scope>NUCLEOTIDE SEQUENCE</scope>
    <source>
        <strain evidence="2">MAHUQ-46</strain>
    </source>
</reference>
<gene>
    <name evidence="2" type="ORF">JFN88_01880</name>
</gene>
<sequence>KASLNVGYVSGDSAAGVTQDLSLPTAGASGTTVTWSSSNETVIATNGTVNRPAKTANDVIVTLTATIKKGDEQETKQFTVNVLKLTAFNDVESVATDKASLNVGYVSGDSAAGVTQDLTLPTAGANGTAITWSSSNETVIATNGTVNRPAKTATDVIVTLTATIKKGDEQETKQFTVNVLKLTAFNDTESVQADKAALNIAFASGETSVNVTKNLTLPNTGVNGTTITWSSSNEAFLKSDGTVTRPAHHVGDTAITLTATITKNGVSEQKTFDVIVLKNGQTAAPAASSILIMNNVTGQNDLIQVSGLLAGDIVKVYSSEGDQIGTATVASGETIASLQITQLGVEAGSVKVTVTRGTLDESEKVTVNYAKEGTKPFVISENELVTTNGISATVTVTPTAGTAHTGKEVVVFQLMKGTEPISIVVLEKDIVAAEKLTARFNVSGTGYSVKVFVVDSYSGSFTEVGNSLASAIVLE</sequence>
<comment type="caution">
    <text evidence="2">The sequence shown here is derived from an EMBL/GenBank/DDBJ whole genome shotgun (WGS) entry which is preliminary data.</text>
</comment>
<proteinExistence type="predicted"/>
<dbReference type="Pfam" id="PF20578">
    <property type="entry name" value="aBig_2"/>
    <property type="match status" value="3"/>
</dbReference>
<protein>
    <recommendedName>
        <fullName evidence="1">Atrophied bacterial Ig domain-containing protein</fullName>
    </recommendedName>
</protein>
<dbReference type="InterPro" id="IPR046780">
    <property type="entry name" value="aBig_2"/>
</dbReference>
<name>A0A934MJM1_9BACL</name>
<dbReference type="AlphaFoldDB" id="A0A934MJM1"/>
<feature type="non-terminal residue" evidence="2">
    <location>
        <position position="1"/>
    </location>
</feature>
<evidence type="ECO:0000259" key="1">
    <source>
        <dbReference type="Pfam" id="PF20578"/>
    </source>
</evidence>
<evidence type="ECO:0000313" key="2">
    <source>
        <dbReference type="EMBL" id="MBJ6360070.1"/>
    </source>
</evidence>
<feature type="domain" description="Atrophied bacterial Ig" evidence="1">
    <location>
        <begin position="191"/>
        <end position="278"/>
    </location>
</feature>
<organism evidence="2 3">
    <name type="scientific">Paenibacillus roseus</name>
    <dbReference type="NCBI Taxonomy" id="2798579"/>
    <lineage>
        <taxon>Bacteria</taxon>
        <taxon>Bacillati</taxon>
        <taxon>Bacillota</taxon>
        <taxon>Bacilli</taxon>
        <taxon>Bacillales</taxon>
        <taxon>Paenibacillaceae</taxon>
        <taxon>Paenibacillus</taxon>
    </lineage>
</organism>
<evidence type="ECO:0000313" key="3">
    <source>
        <dbReference type="Proteomes" id="UP000640274"/>
    </source>
</evidence>
<dbReference type="Proteomes" id="UP000640274">
    <property type="component" value="Unassembled WGS sequence"/>
</dbReference>
<dbReference type="EMBL" id="JAELUP010000004">
    <property type="protein sequence ID" value="MBJ6360070.1"/>
    <property type="molecule type" value="Genomic_DNA"/>
</dbReference>